<proteinExistence type="predicted"/>
<comment type="caution">
    <text evidence="2">The sequence shown here is derived from an EMBL/GenBank/DDBJ whole genome shotgun (WGS) entry which is preliminary data.</text>
</comment>
<dbReference type="Gene3D" id="3.40.50.720">
    <property type="entry name" value="NAD(P)-binding Rossmann-like Domain"/>
    <property type="match status" value="2"/>
</dbReference>
<reference evidence="2" key="1">
    <citation type="submission" date="2022-07" db="EMBL/GenBank/DDBJ databases">
        <title>Genome Sequence of Agrocybe chaxingu.</title>
        <authorList>
            <person name="Buettner E."/>
        </authorList>
    </citation>
    <scope>NUCLEOTIDE SEQUENCE</scope>
    <source>
        <strain evidence="2">MP-N11</strain>
    </source>
</reference>
<organism evidence="2 3">
    <name type="scientific">Agrocybe chaxingu</name>
    <dbReference type="NCBI Taxonomy" id="84603"/>
    <lineage>
        <taxon>Eukaryota</taxon>
        <taxon>Fungi</taxon>
        <taxon>Dikarya</taxon>
        <taxon>Basidiomycota</taxon>
        <taxon>Agaricomycotina</taxon>
        <taxon>Agaricomycetes</taxon>
        <taxon>Agaricomycetidae</taxon>
        <taxon>Agaricales</taxon>
        <taxon>Agaricineae</taxon>
        <taxon>Strophariaceae</taxon>
        <taxon>Agrocybe</taxon>
    </lineage>
</organism>
<evidence type="ECO:0000313" key="2">
    <source>
        <dbReference type="EMBL" id="KAJ3516694.1"/>
    </source>
</evidence>
<dbReference type="GO" id="GO:0005737">
    <property type="term" value="C:cytoplasm"/>
    <property type="evidence" value="ECO:0007669"/>
    <property type="project" value="TreeGrafter"/>
</dbReference>
<dbReference type="AlphaFoldDB" id="A0A9W8N0V4"/>
<dbReference type="OrthoDB" id="2130169at2759"/>
<dbReference type="InterPro" id="IPR036291">
    <property type="entry name" value="NAD(P)-bd_dom_sf"/>
</dbReference>
<dbReference type="InterPro" id="IPR008030">
    <property type="entry name" value="NmrA-like"/>
</dbReference>
<dbReference type="Gene3D" id="3.90.25.10">
    <property type="entry name" value="UDP-galactose 4-epimerase, domain 1"/>
    <property type="match status" value="1"/>
</dbReference>
<accession>A0A9W8N0V4</accession>
<name>A0A9W8N0V4_9AGAR</name>
<dbReference type="EMBL" id="JANKHO010000045">
    <property type="protein sequence ID" value="KAJ3516694.1"/>
    <property type="molecule type" value="Genomic_DNA"/>
</dbReference>
<evidence type="ECO:0000313" key="3">
    <source>
        <dbReference type="Proteomes" id="UP001148786"/>
    </source>
</evidence>
<sequence>MADKLQIFFTGATGYIGGSLLTRLLRHKNAASFHIAVLVRSEDKAKKLQPFGVDTIIGSYTDKDLTFLTNASAKADIVFSLVDADNLPPSKAILDGLKMKYEASGKPPVLIHTSGTGFVMSSDIQGVPDDDVSFSDLDVEKLAAIPQTALHQHVDVPIFEADKAGYVRAYIVTPGTVFGYPMGPFVDIGIQNLHSISLPFLIEAAIRRKQGGYFGQGLNKWPLVDVEDTADLYLLLFDAIQGDPQGVPSGYYFAENGEYTAIELATAISEALVDLGVGNTREPSPFTIEEEASKVFEPVRQYFGTNCHPRADRARALGWKPKAGKTEFLQNAKAEVKFYVQQLQ</sequence>
<evidence type="ECO:0000259" key="1">
    <source>
        <dbReference type="Pfam" id="PF05368"/>
    </source>
</evidence>
<keyword evidence="3" id="KW-1185">Reference proteome</keyword>
<dbReference type="SUPFAM" id="SSF51735">
    <property type="entry name" value="NAD(P)-binding Rossmann-fold domains"/>
    <property type="match status" value="1"/>
</dbReference>
<dbReference type="Pfam" id="PF05368">
    <property type="entry name" value="NmrA"/>
    <property type="match status" value="1"/>
</dbReference>
<dbReference type="InterPro" id="IPR051783">
    <property type="entry name" value="NAD(P)-dependent_oxidoreduct"/>
</dbReference>
<dbReference type="PANTHER" id="PTHR48079:SF6">
    <property type="entry name" value="NAD(P)-BINDING DOMAIN-CONTAINING PROTEIN-RELATED"/>
    <property type="match status" value="1"/>
</dbReference>
<dbReference type="PANTHER" id="PTHR48079">
    <property type="entry name" value="PROTEIN YEEZ"/>
    <property type="match status" value="1"/>
</dbReference>
<gene>
    <name evidence="2" type="ORF">NLJ89_g966</name>
</gene>
<feature type="domain" description="NmrA-like" evidence="1">
    <location>
        <begin position="6"/>
        <end position="88"/>
    </location>
</feature>
<dbReference type="Proteomes" id="UP001148786">
    <property type="component" value="Unassembled WGS sequence"/>
</dbReference>
<dbReference type="GO" id="GO:0004029">
    <property type="term" value="F:aldehyde dehydrogenase (NAD+) activity"/>
    <property type="evidence" value="ECO:0007669"/>
    <property type="project" value="TreeGrafter"/>
</dbReference>
<protein>
    <recommendedName>
        <fullName evidence="1">NmrA-like domain-containing protein</fullName>
    </recommendedName>
</protein>